<dbReference type="Proteomes" id="UP001056766">
    <property type="component" value="Unassembled WGS sequence"/>
</dbReference>
<proteinExistence type="inferred from homology"/>
<evidence type="ECO:0000313" key="11">
    <source>
        <dbReference type="Proteomes" id="UP001056766"/>
    </source>
</evidence>
<keyword evidence="4 7" id="KW-1133">Transmembrane helix</keyword>
<comment type="subcellular location">
    <subcellularLocation>
        <location evidence="1">Cell membrane</location>
        <topology evidence="1">Multi-pass membrane protein</topology>
    </subcellularLocation>
</comment>
<accession>A0A9E5DC60</accession>
<evidence type="ECO:0000259" key="8">
    <source>
        <dbReference type="Pfam" id="PF02687"/>
    </source>
</evidence>
<keyword evidence="3 7" id="KW-0812">Transmembrane</keyword>
<keyword evidence="2" id="KW-1003">Cell membrane</keyword>
<feature type="transmembrane region" description="Helical" evidence="7">
    <location>
        <begin position="266"/>
        <end position="289"/>
    </location>
</feature>
<comment type="caution">
    <text evidence="10">The sequence shown here is derived from an EMBL/GenBank/DDBJ whole genome shotgun (WGS) entry which is preliminary data.</text>
</comment>
<protein>
    <submittedName>
        <fullName evidence="10">ABC transporter permease</fullName>
    </submittedName>
</protein>
<evidence type="ECO:0000256" key="4">
    <source>
        <dbReference type="ARBA" id="ARBA00022989"/>
    </source>
</evidence>
<organism evidence="10 11">
    <name type="scientific">Methanococcoides seepicolus</name>
    <dbReference type="NCBI Taxonomy" id="2828780"/>
    <lineage>
        <taxon>Archaea</taxon>
        <taxon>Methanobacteriati</taxon>
        <taxon>Methanobacteriota</taxon>
        <taxon>Stenosarchaea group</taxon>
        <taxon>Methanomicrobia</taxon>
        <taxon>Methanosarcinales</taxon>
        <taxon>Methanosarcinaceae</taxon>
        <taxon>Methanococcoides</taxon>
    </lineage>
</organism>
<dbReference type="GO" id="GO:0022857">
    <property type="term" value="F:transmembrane transporter activity"/>
    <property type="evidence" value="ECO:0007669"/>
    <property type="project" value="TreeGrafter"/>
</dbReference>
<reference evidence="10" key="2">
    <citation type="submission" date="2021-04" db="EMBL/GenBank/DDBJ databases">
        <authorList>
            <person name="Dong X."/>
        </authorList>
    </citation>
    <scope>NUCLEOTIDE SEQUENCE</scope>
    <source>
        <strain evidence="10">LLY</strain>
    </source>
</reference>
<evidence type="ECO:0000256" key="2">
    <source>
        <dbReference type="ARBA" id="ARBA00022475"/>
    </source>
</evidence>
<dbReference type="PANTHER" id="PTHR30572">
    <property type="entry name" value="MEMBRANE COMPONENT OF TRANSPORTER-RELATED"/>
    <property type="match status" value="1"/>
</dbReference>
<evidence type="ECO:0000256" key="7">
    <source>
        <dbReference type="SAM" id="Phobius"/>
    </source>
</evidence>
<evidence type="ECO:0000259" key="9">
    <source>
        <dbReference type="Pfam" id="PF12704"/>
    </source>
</evidence>
<evidence type="ECO:0000256" key="6">
    <source>
        <dbReference type="ARBA" id="ARBA00038076"/>
    </source>
</evidence>
<keyword evidence="11" id="KW-1185">Reference proteome</keyword>
<dbReference type="InterPro" id="IPR025857">
    <property type="entry name" value="MacB_PCD"/>
</dbReference>
<name>A0A9E5DC60_9EURY</name>
<feature type="transmembrane region" description="Helical" evidence="7">
    <location>
        <begin position="310"/>
        <end position="339"/>
    </location>
</feature>
<dbReference type="InterPro" id="IPR050250">
    <property type="entry name" value="Macrolide_Exporter_MacB"/>
</dbReference>
<evidence type="ECO:0000256" key="5">
    <source>
        <dbReference type="ARBA" id="ARBA00023136"/>
    </source>
</evidence>
<dbReference type="InterPro" id="IPR003838">
    <property type="entry name" value="ABC3_permease_C"/>
</dbReference>
<evidence type="ECO:0000256" key="3">
    <source>
        <dbReference type="ARBA" id="ARBA00022692"/>
    </source>
</evidence>
<evidence type="ECO:0000313" key="10">
    <source>
        <dbReference type="EMBL" id="MCM1986814.1"/>
    </source>
</evidence>
<dbReference type="PANTHER" id="PTHR30572:SF4">
    <property type="entry name" value="ABC TRANSPORTER PERMEASE YTRF"/>
    <property type="match status" value="1"/>
</dbReference>
<reference evidence="10" key="1">
    <citation type="journal article" date="2021" name="mSystems">
        <title>Bacteria and Archaea Synergistically Convert Glycine Betaine to Biogenic Methane in the Formosa Cold Seep of the South China Sea.</title>
        <authorList>
            <person name="Li L."/>
            <person name="Zhang W."/>
            <person name="Zhang S."/>
            <person name="Song L."/>
            <person name="Sun Q."/>
            <person name="Zhang H."/>
            <person name="Xiang H."/>
            <person name="Dong X."/>
        </authorList>
    </citation>
    <scope>NUCLEOTIDE SEQUENCE</scope>
    <source>
        <strain evidence="10">LLY</strain>
    </source>
</reference>
<gene>
    <name evidence="10" type="ORF">KDK67_07365</name>
</gene>
<dbReference type="RefSeq" id="WP_250868167.1">
    <property type="nucleotide sequence ID" value="NZ_JAGSOI010000025.1"/>
</dbReference>
<dbReference type="Pfam" id="PF02687">
    <property type="entry name" value="FtsX"/>
    <property type="match status" value="1"/>
</dbReference>
<feature type="transmembrane region" description="Helical" evidence="7">
    <location>
        <begin position="351"/>
        <end position="372"/>
    </location>
</feature>
<feature type="domain" description="MacB-like periplasmic core" evidence="9">
    <location>
        <begin position="19"/>
        <end position="222"/>
    </location>
</feature>
<dbReference type="AlphaFoldDB" id="A0A9E5DC60"/>
<dbReference type="Pfam" id="PF12704">
    <property type="entry name" value="MacB_PCD"/>
    <property type="match status" value="1"/>
</dbReference>
<comment type="similarity">
    <text evidence="6">Belongs to the ABC-4 integral membrane protein family.</text>
</comment>
<dbReference type="GO" id="GO:0005886">
    <property type="term" value="C:plasma membrane"/>
    <property type="evidence" value="ECO:0007669"/>
    <property type="project" value="UniProtKB-SubCell"/>
</dbReference>
<evidence type="ECO:0000256" key="1">
    <source>
        <dbReference type="ARBA" id="ARBA00004651"/>
    </source>
</evidence>
<feature type="domain" description="ABC3 transporter permease C-terminal" evidence="8">
    <location>
        <begin position="268"/>
        <end position="382"/>
    </location>
</feature>
<dbReference type="EMBL" id="JAGSOI010000025">
    <property type="protein sequence ID" value="MCM1986814.1"/>
    <property type="molecule type" value="Genomic_DNA"/>
</dbReference>
<sequence>MRLYSVVLKDVFRRRTKLAIAVLGIIVAASAMVAVVTTFSAATESLYEESNNFGANIIVRPQTNSIPLIAGSTSLGSISTGDNYILESDIPGIYDIENSANLGVVAPRLYGVAGLGHGKVIVMGVDVEQEQNLRSWWNINGEWLSDPNGTEVMLGSDIAKPLGLDAGSTLTLEGNGVAMDLEVLGIVESTGGEEDGYIIMPLSVSQTLLDKKGKVSSIDVRALCNDCPVSEMSLQIEGALPDVEAKAMSQIVQSEMAMIKHTQTSAMAISIITLLVSTLTVASTMLASVNEKIREIGIMRAIGASDHQVISMLFLEGALIGTIGGSIGFGTGTLLSYLIAPLLGFAEPFPMWELLPLVSGMAVLVGIVASIIPAKRALSIDPAEVLRSV</sequence>
<keyword evidence="5 7" id="KW-0472">Membrane</keyword>